<keyword evidence="6" id="KW-0902">Two-component regulatory system</keyword>
<dbReference type="PANTHER" id="PTHR43711:SF30">
    <property type="entry name" value="HISTIDINE KINASE"/>
    <property type="match status" value="1"/>
</dbReference>
<dbReference type="SUPFAM" id="SSF55874">
    <property type="entry name" value="ATPase domain of HSP90 chaperone/DNA topoisomerase II/histidine kinase"/>
    <property type="match status" value="1"/>
</dbReference>
<keyword evidence="5" id="KW-0418">Kinase</keyword>
<evidence type="ECO:0000256" key="1">
    <source>
        <dbReference type="ARBA" id="ARBA00000085"/>
    </source>
</evidence>
<dbReference type="SMART" id="SM00065">
    <property type="entry name" value="GAF"/>
    <property type="match status" value="1"/>
</dbReference>
<evidence type="ECO:0000313" key="10">
    <source>
        <dbReference type="Proteomes" id="UP000605201"/>
    </source>
</evidence>
<comment type="caution">
    <text evidence="9">The sequence shown here is derived from an EMBL/GenBank/DDBJ whole genome shotgun (WGS) entry which is preliminary data.</text>
</comment>
<evidence type="ECO:0000313" key="9">
    <source>
        <dbReference type="EMBL" id="MBC8432494.1"/>
    </source>
</evidence>
<keyword evidence="4" id="KW-0808">Transferase</keyword>
<dbReference type="Pfam" id="PF13185">
    <property type="entry name" value="GAF_2"/>
    <property type="match status" value="1"/>
</dbReference>
<comment type="catalytic activity">
    <reaction evidence="1">
        <text>ATP + protein L-histidine = ADP + protein N-phospho-L-histidine.</text>
        <dbReference type="EC" id="2.7.13.3"/>
    </reaction>
</comment>
<gene>
    <name evidence="9" type="ORF">H8D96_11305</name>
</gene>
<evidence type="ECO:0000259" key="8">
    <source>
        <dbReference type="PROSITE" id="PS50109"/>
    </source>
</evidence>
<proteinExistence type="predicted"/>
<dbReference type="InterPro" id="IPR029016">
    <property type="entry name" value="GAF-like_dom_sf"/>
</dbReference>
<dbReference type="InterPro" id="IPR003594">
    <property type="entry name" value="HATPase_dom"/>
</dbReference>
<name>A0A8J6NSY8_9BACT</name>
<dbReference type="SUPFAM" id="SSF47384">
    <property type="entry name" value="Homodimeric domain of signal transducing histidine kinase"/>
    <property type="match status" value="1"/>
</dbReference>
<dbReference type="Proteomes" id="UP000605201">
    <property type="component" value="Unassembled WGS sequence"/>
</dbReference>
<dbReference type="EMBL" id="JACNIG010000227">
    <property type="protein sequence ID" value="MBC8432494.1"/>
    <property type="molecule type" value="Genomic_DNA"/>
</dbReference>
<evidence type="ECO:0000256" key="7">
    <source>
        <dbReference type="SAM" id="Coils"/>
    </source>
</evidence>
<dbReference type="PROSITE" id="PS50109">
    <property type="entry name" value="HIS_KIN"/>
    <property type="match status" value="1"/>
</dbReference>
<evidence type="ECO:0000256" key="2">
    <source>
        <dbReference type="ARBA" id="ARBA00012438"/>
    </source>
</evidence>
<dbReference type="EC" id="2.7.13.3" evidence="2"/>
<evidence type="ECO:0000256" key="4">
    <source>
        <dbReference type="ARBA" id="ARBA00022679"/>
    </source>
</evidence>
<dbReference type="InterPro" id="IPR004358">
    <property type="entry name" value="Sig_transdc_His_kin-like_C"/>
</dbReference>
<evidence type="ECO:0000256" key="5">
    <source>
        <dbReference type="ARBA" id="ARBA00022777"/>
    </source>
</evidence>
<feature type="coiled-coil region" evidence="7">
    <location>
        <begin position="159"/>
        <end position="186"/>
    </location>
</feature>
<dbReference type="Gene3D" id="1.10.287.130">
    <property type="match status" value="1"/>
</dbReference>
<dbReference type="Gene3D" id="3.30.565.10">
    <property type="entry name" value="Histidine kinase-like ATPase, C-terminal domain"/>
    <property type="match status" value="1"/>
</dbReference>
<dbReference type="Gene3D" id="3.30.450.40">
    <property type="match status" value="1"/>
</dbReference>
<dbReference type="InterPro" id="IPR050736">
    <property type="entry name" value="Sensor_HK_Regulatory"/>
</dbReference>
<dbReference type="PANTHER" id="PTHR43711">
    <property type="entry name" value="TWO-COMPONENT HISTIDINE KINASE"/>
    <property type="match status" value="1"/>
</dbReference>
<reference evidence="9 10" key="1">
    <citation type="submission" date="2020-08" db="EMBL/GenBank/DDBJ databases">
        <title>Bridging the membrane lipid divide: bacteria of the FCB group superphylum have the potential to synthesize archaeal ether lipids.</title>
        <authorList>
            <person name="Villanueva L."/>
            <person name="Von Meijenfeldt F.A.B."/>
            <person name="Westbye A.B."/>
            <person name="Yadav S."/>
            <person name="Hopmans E.C."/>
            <person name="Dutilh B.E."/>
            <person name="Sinninghe Damste J.S."/>
        </authorList>
    </citation>
    <scope>NUCLEOTIDE SEQUENCE [LARGE SCALE GENOMIC DNA]</scope>
    <source>
        <strain evidence="9">NIOZ-UU17</strain>
    </source>
</reference>
<dbReference type="InterPro" id="IPR005467">
    <property type="entry name" value="His_kinase_dom"/>
</dbReference>
<dbReference type="PRINTS" id="PR00344">
    <property type="entry name" value="BCTRLSENSOR"/>
</dbReference>
<dbReference type="InterPro" id="IPR036097">
    <property type="entry name" value="HisK_dim/P_sf"/>
</dbReference>
<dbReference type="FunFam" id="3.30.565.10:FF:000006">
    <property type="entry name" value="Sensor histidine kinase WalK"/>
    <property type="match status" value="1"/>
</dbReference>
<dbReference type="Pfam" id="PF02518">
    <property type="entry name" value="HATPase_c"/>
    <property type="match status" value="1"/>
</dbReference>
<feature type="domain" description="Histidine kinase" evidence="8">
    <location>
        <begin position="193"/>
        <end position="411"/>
    </location>
</feature>
<organism evidence="9 10">
    <name type="scientific">Candidatus Desulfatibia vada</name>
    <dbReference type="NCBI Taxonomy" id="2841696"/>
    <lineage>
        <taxon>Bacteria</taxon>
        <taxon>Pseudomonadati</taxon>
        <taxon>Thermodesulfobacteriota</taxon>
        <taxon>Desulfobacteria</taxon>
        <taxon>Desulfobacterales</taxon>
        <taxon>Desulfobacterales incertae sedis</taxon>
        <taxon>Candidatus Desulfatibia</taxon>
    </lineage>
</organism>
<keyword evidence="3" id="KW-0597">Phosphoprotein</keyword>
<dbReference type="SMART" id="SM00387">
    <property type="entry name" value="HATPase_c"/>
    <property type="match status" value="1"/>
</dbReference>
<dbReference type="AlphaFoldDB" id="A0A8J6NSY8"/>
<keyword evidence="7" id="KW-0175">Coiled coil</keyword>
<dbReference type="GO" id="GO:0000155">
    <property type="term" value="F:phosphorelay sensor kinase activity"/>
    <property type="evidence" value="ECO:0007669"/>
    <property type="project" value="InterPro"/>
</dbReference>
<dbReference type="SUPFAM" id="SSF55781">
    <property type="entry name" value="GAF domain-like"/>
    <property type="match status" value="1"/>
</dbReference>
<accession>A0A8J6NSY8</accession>
<dbReference type="InterPro" id="IPR003018">
    <property type="entry name" value="GAF"/>
</dbReference>
<evidence type="ECO:0000256" key="3">
    <source>
        <dbReference type="ARBA" id="ARBA00022553"/>
    </source>
</evidence>
<protein>
    <recommendedName>
        <fullName evidence="2">histidine kinase</fullName>
        <ecNumber evidence="2">2.7.13.3</ecNumber>
    </recommendedName>
</protein>
<evidence type="ECO:0000256" key="6">
    <source>
        <dbReference type="ARBA" id="ARBA00023012"/>
    </source>
</evidence>
<dbReference type="InterPro" id="IPR036890">
    <property type="entry name" value="HATPase_C_sf"/>
</dbReference>
<sequence>MASAKELLEVLIKINSISNDQHLDFKEKLQHIILEIVRHMRVKSSSIMLVKGSKSIKVAASTNTDLIGIKQSLDQESPSSWVCIHKDLLYVEDISTSDIFPERFEHYEGCALLLVPIIVKNKVIGIITATNKIGEDSFPQEEQKSLLILAGHVIGALENQRLTESLERKKRTLQQKNLQLEKLEQLKTDFYNMLIHDLKGPVSELIANLDILSYAVSDEDREYVNAGKTACDTLYSMVFNLLDIAQLEEDRLKLVHEKIDPQDLLKEALARLFGLFELKNLTFAENFPASETTDFFWGDRGILLRILQNLLTNAINYSPPDNTIEVGFEYLPSAEIIFFVKDNGPGVPAEHHKNIFDKYFQLDKKSEGRVHTTGLGLTFCKMAVEAHQGKIWVESESQKGSRFCFTLPTAKTTLQKD</sequence>